<evidence type="ECO:0000256" key="4">
    <source>
        <dbReference type="ARBA" id="ARBA00022519"/>
    </source>
</evidence>
<dbReference type="InterPro" id="IPR050445">
    <property type="entry name" value="Bact_polysacc_biosynth/exp"/>
</dbReference>
<keyword evidence="3" id="KW-1003">Cell membrane</keyword>
<keyword evidence="12" id="KW-0829">Tyrosine-protein kinase</keyword>
<evidence type="ECO:0000256" key="12">
    <source>
        <dbReference type="ARBA" id="ARBA00023137"/>
    </source>
</evidence>
<evidence type="ECO:0000256" key="13">
    <source>
        <dbReference type="ARBA" id="ARBA00053015"/>
    </source>
</evidence>
<protein>
    <submittedName>
        <fullName evidence="17">AAA family ATPase</fullName>
    </submittedName>
</protein>
<dbReference type="Proteomes" id="UP001595998">
    <property type="component" value="Unassembled WGS sequence"/>
</dbReference>
<dbReference type="InterPro" id="IPR025669">
    <property type="entry name" value="AAA_dom"/>
</dbReference>
<evidence type="ECO:0000313" key="18">
    <source>
        <dbReference type="Proteomes" id="UP001595998"/>
    </source>
</evidence>
<keyword evidence="5" id="KW-0808">Transferase</keyword>
<gene>
    <name evidence="17" type="ORF">ACFOZ9_12585</name>
</gene>
<evidence type="ECO:0000256" key="9">
    <source>
        <dbReference type="ARBA" id="ARBA00022840"/>
    </source>
</evidence>
<accession>A0ABV8XR63</accession>
<evidence type="ECO:0000256" key="1">
    <source>
        <dbReference type="ARBA" id="ARBA00004429"/>
    </source>
</evidence>
<keyword evidence="6 14" id="KW-0812">Transmembrane</keyword>
<evidence type="ECO:0000256" key="10">
    <source>
        <dbReference type="ARBA" id="ARBA00022989"/>
    </source>
</evidence>
<keyword evidence="10 14" id="KW-1133">Transmembrane helix</keyword>
<dbReference type="InterPro" id="IPR027417">
    <property type="entry name" value="P-loop_NTPase"/>
</dbReference>
<proteinExistence type="inferred from homology"/>
<feature type="transmembrane region" description="Helical" evidence="14">
    <location>
        <begin position="22"/>
        <end position="41"/>
    </location>
</feature>
<sequence>MHDRTPSDVIDLTRSLQALRRSAWLIALCALVMGAATYAYFKKQTPVFKASTMIVSTGNQTGNQTVNQTLVSAPPLPSGALQGALLNLEVLRDINAGLQHLPGLDAEARAALQRKLLSEAAAGRSSTVRVAGDVDMYGNGIYTVSARHTNPQVAAQLANLASNALIAWDAQRGLVKVSSARRALEVQLRDTETRLEQLGPVGRTPTRDQLTLLNQQSSRTTDLNNLRALERAVVGSLSLVAQAVTPLKPVSPRPGRNAAVAAFFAMLVAAALVLLRSSLSRMVSSDIDLRGMHLRLLGEVPRLRTVKNGQPVLAMMHRGKAADSVTFLASNIRGALGQQPKTIMVTSLLPGEGKSTLVAGLAGSFAAGGLRTLLVEADVRHPTQWGLWGLAAETASWVNLPLSAPFPGEEARDLQAALRNPEAAQARRITDHLHLVVTAPHEGSAGRLPTEAFRAALNSWAQNYDVVLVDAPPALAISDPLEIASMVSGILIVLEPGKANMSGVQRLLDALELASGNVLGVAFNKIDPRHLVTGYGYGYGYGHRQAGVPAGRA</sequence>
<keyword evidence="7" id="KW-0547">Nucleotide-binding</keyword>
<feature type="domain" description="Polysaccharide chain length determinant N-terminal" evidence="15">
    <location>
        <begin position="10"/>
        <end position="67"/>
    </location>
</feature>
<dbReference type="EMBL" id="JBHSEH010000016">
    <property type="protein sequence ID" value="MFC4427047.1"/>
    <property type="molecule type" value="Genomic_DNA"/>
</dbReference>
<keyword evidence="18" id="KW-1185">Reference proteome</keyword>
<evidence type="ECO:0000256" key="11">
    <source>
        <dbReference type="ARBA" id="ARBA00023136"/>
    </source>
</evidence>
<reference evidence="18" key="1">
    <citation type="journal article" date="2019" name="Int. J. Syst. Evol. Microbiol.">
        <title>The Global Catalogue of Microorganisms (GCM) 10K type strain sequencing project: providing services to taxonomists for standard genome sequencing and annotation.</title>
        <authorList>
            <consortium name="The Broad Institute Genomics Platform"/>
            <consortium name="The Broad Institute Genome Sequencing Center for Infectious Disease"/>
            <person name="Wu L."/>
            <person name="Ma J."/>
        </authorList>
    </citation>
    <scope>NUCLEOTIDE SEQUENCE [LARGE SCALE GENOMIC DNA]</scope>
    <source>
        <strain evidence="18">CCUG 56029</strain>
    </source>
</reference>
<evidence type="ECO:0000256" key="6">
    <source>
        <dbReference type="ARBA" id="ARBA00022692"/>
    </source>
</evidence>
<name>A0ABV8XR63_9DEIO</name>
<dbReference type="InterPro" id="IPR003856">
    <property type="entry name" value="LPS_length_determ_N"/>
</dbReference>
<comment type="catalytic activity">
    <reaction evidence="13">
        <text>L-tyrosyl-[protein] + ATP = O-phospho-L-tyrosyl-[protein] + ADP + H(+)</text>
        <dbReference type="Rhea" id="RHEA:10596"/>
        <dbReference type="Rhea" id="RHEA-COMP:10136"/>
        <dbReference type="Rhea" id="RHEA-COMP:20101"/>
        <dbReference type="ChEBI" id="CHEBI:15378"/>
        <dbReference type="ChEBI" id="CHEBI:30616"/>
        <dbReference type="ChEBI" id="CHEBI:46858"/>
        <dbReference type="ChEBI" id="CHEBI:61978"/>
        <dbReference type="ChEBI" id="CHEBI:456216"/>
    </reaction>
</comment>
<keyword evidence="11 14" id="KW-0472">Membrane</keyword>
<evidence type="ECO:0000313" key="17">
    <source>
        <dbReference type="EMBL" id="MFC4427047.1"/>
    </source>
</evidence>
<dbReference type="CDD" id="cd05387">
    <property type="entry name" value="BY-kinase"/>
    <property type="match status" value="1"/>
</dbReference>
<dbReference type="PANTHER" id="PTHR32309:SF31">
    <property type="entry name" value="CAPSULAR EXOPOLYSACCHARIDE FAMILY"/>
    <property type="match status" value="1"/>
</dbReference>
<evidence type="ECO:0000256" key="8">
    <source>
        <dbReference type="ARBA" id="ARBA00022777"/>
    </source>
</evidence>
<dbReference type="SUPFAM" id="SSF52540">
    <property type="entry name" value="P-loop containing nucleoside triphosphate hydrolases"/>
    <property type="match status" value="1"/>
</dbReference>
<feature type="domain" description="AAA" evidence="16">
    <location>
        <begin position="341"/>
        <end position="513"/>
    </location>
</feature>
<dbReference type="Pfam" id="PF02706">
    <property type="entry name" value="Wzz"/>
    <property type="match status" value="1"/>
</dbReference>
<evidence type="ECO:0000256" key="2">
    <source>
        <dbReference type="ARBA" id="ARBA00008883"/>
    </source>
</evidence>
<comment type="subcellular location">
    <subcellularLocation>
        <location evidence="1">Cell inner membrane</location>
        <topology evidence="1">Multi-pass membrane protein</topology>
    </subcellularLocation>
</comment>
<keyword evidence="4" id="KW-0997">Cell inner membrane</keyword>
<evidence type="ECO:0000259" key="16">
    <source>
        <dbReference type="Pfam" id="PF13614"/>
    </source>
</evidence>
<dbReference type="InterPro" id="IPR005702">
    <property type="entry name" value="Wzc-like_C"/>
</dbReference>
<organism evidence="17 18">
    <name type="scientific">Deinococcus navajonensis</name>
    <dbReference type="NCBI Taxonomy" id="309884"/>
    <lineage>
        <taxon>Bacteria</taxon>
        <taxon>Thermotogati</taxon>
        <taxon>Deinococcota</taxon>
        <taxon>Deinococci</taxon>
        <taxon>Deinococcales</taxon>
        <taxon>Deinococcaceae</taxon>
        <taxon>Deinococcus</taxon>
    </lineage>
</organism>
<evidence type="ECO:0000256" key="14">
    <source>
        <dbReference type="SAM" id="Phobius"/>
    </source>
</evidence>
<evidence type="ECO:0000259" key="15">
    <source>
        <dbReference type="Pfam" id="PF02706"/>
    </source>
</evidence>
<comment type="caution">
    <text evidence="17">The sequence shown here is derived from an EMBL/GenBank/DDBJ whole genome shotgun (WGS) entry which is preliminary data.</text>
</comment>
<dbReference type="Pfam" id="PF13614">
    <property type="entry name" value="AAA_31"/>
    <property type="match status" value="1"/>
</dbReference>
<dbReference type="RefSeq" id="WP_380040145.1">
    <property type="nucleotide sequence ID" value="NZ_JBHSEH010000016.1"/>
</dbReference>
<keyword evidence="8" id="KW-0418">Kinase</keyword>
<evidence type="ECO:0000256" key="7">
    <source>
        <dbReference type="ARBA" id="ARBA00022741"/>
    </source>
</evidence>
<evidence type="ECO:0000256" key="3">
    <source>
        <dbReference type="ARBA" id="ARBA00022475"/>
    </source>
</evidence>
<dbReference type="PANTHER" id="PTHR32309">
    <property type="entry name" value="TYROSINE-PROTEIN KINASE"/>
    <property type="match status" value="1"/>
</dbReference>
<evidence type="ECO:0000256" key="5">
    <source>
        <dbReference type="ARBA" id="ARBA00022679"/>
    </source>
</evidence>
<dbReference type="Gene3D" id="3.40.50.300">
    <property type="entry name" value="P-loop containing nucleotide triphosphate hydrolases"/>
    <property type="match status" value="1"/>
</dbReference>
<comment type="similarity">
    <text evidence="2">Belongs to the etk/wzc family.</text>
</comment>
<keyword evidence="9" id="KW-0067">ATP-binding</keyword>